<dbReference type="Gene3D" id="3.30.70.270">
    <property type="match status" value="1"/>
</dbReference>
<dbReference type="Proteomes" id="UP000009229">
    <property type="component" value="Chromosome"/>
</dbReference>
<dbReference type="AlphaFoldDB" id="A0AAU8PEN1"/>
<dbReference type="KEGG" id="dku:Desku_2450"/>
<gene>
    <name evidence="4" type="ordered locus">Desku_2450</name>
</gene>
<evidence type="ECO:0000313" key="4">
    <source>
        <dbReference type="EMBL" id="AEG15981.1"/>
    </source>
</evidence>
<accession>A0AAU8PEN1</accession>
<dbReference type="GO" id="GO:1902201">
    <property type="term" value="P:negative regulation of bacterial-type flagellum-dependent cell motility"/>
    <property type="evidence" value="ECO:0007669"/>
    <property type="project" value="TreeGrafter"/>
</dbReference>
<dbReference type="SMART" id="SM00267">
    <property type="entry name" value="GGDEF"/>
    <property type="match status" value="1"/>
</dbReference>
<evidence type="ECO:0000256" key="1">
    <source>
        <dbReference type="ARBA" id="ARBA00022741"/>
    </source>
</evidence>
<keyword evidence="2" id="KW-0067">ATP-binding</keyword>
<evidence type="ECO:0000259" key="3">
    <source>
        <dbReference type="PROSITE" id="PS50887"/>
    </source>
</evidence>
<dbReference type="NCBIfam" id="TIGR00254">
    <property type="entry name" value="GGDEF"/>
    <property type="match status" value="1"/>
</dbReference>
<dbReference type="InterPro" id="IPR000160">
    <property type="entry name" value="GGDEF_dom"/>
</dbReference>
<dbReference type="Gene3D" id="3.40.50.300">
    <property type="entry name" value="P-loop containing nucleotide triphosphate hydrolases"/>
    <property type="match status" value="1"/>
</dbReference>
<dbReference type="GO" id="GO:0005886">
    <property type="term" value="C:plasma membrane"/>
    <property type="evidence" value="ECO:0007669"/>
    <property type="project" value="TreeGrafter"/>
</dbReference>
<dbReference type="PROSITE" id="PS50887">
    <property type="entry name" value="GGDEF"/>
    <property type="match status" value="1"/>
</dbReference>
<dbReference type="Pfam" id="PF10609">
    <property type="entry name" value="ParA"/>
    <property type="match status" value="1"/>
</dbReference>
<dbReference type="GO" id="GO:0043709">
    <property type="term" value="P:cell adhesion involved in single-species biofilm formation"/>
    <property type="evidence" value="ECO:0007669"/>
    <property type="project" value="TreeGrafter"/>
</dbReference>
<dbReference type="GO" id="GO:0005524">
    <property type="term" value="F:ATP binding"/>
    <property type="evidence" value="ECO:0007669"/>
    <property type="project" value="UniProtKB-KW"/>
</dbReference>
<reference evidence="5" key="1">
    <citation type="submission" date="2011-05" db="EMBL/GenBank/DDBJ databases">
        <title>Complete sequence of Desulfotomaculum kuznetsovii DSM 6115.</title>
        <authorList>
            <person name="Lucas S."/>
            <person name="Han J."/>
            <person name="Lapidus A."/>
            <person name="Cheng J.-F."/>
            <person name="Goodwin L."/>
            <person name="Pitluck S."/>
            <person name="Peters L."/>
            <person name="Mikhailova N."/>
            <person name="Lu M."/>
            <person name="Saunders E."/>
            <person name="Han C."/>
            <person name="Tapia R."/>
            <person name="Land M."/>
            <person name="Hauser L."/>
            <person name="Kyrpides N."/>
            <person name="Ivanova N."/>
            <person name="Pagani I."/>
            <person name="Nazina T."/>
            <person name="Ivanova A."/>
            <person name="Parshina S."/>
            <person name="Kuever J."/>
            <person name="Muyzer G."/>
            <person name="Plugge C."/>
            <person name="Stams A."/>
            <person name="Woyke T."/>
        </authorList>
    </citation>
    <scope>NUCLEOTIDE SEQUENCE [LARGE SCALE GENOMIC DNA]</scope>
    <source>
        <strain evidence="5">DSM 6115 / VKM B-1805 / 17</strain>
    </source>
</reference>
<feature type="domain" description="GGDEF" evidence="3">
    <location>
        <begin position="193"/>
        <end position="327"/>
    </location>
</feature>
<dbReference type="PANTHER" id="PTHR45138">
    <property type="entry name" value="REGULATORY COMPONENTS OF SENSORY TRANSDUCTION SYSTEM"/>
    <property type="match status" value="1"/>
</dbReference>
<keyword evidence="5" id="KW-1185">Reference proteome</keyword>
<protein>
    <submittedName>
        <fullName evidence="4">Diguanylate cyclase</fullName>
    </submittedName>
</protein>
<evidence type="ECO:0000256" key="2">
    <source>
        <dbReference type="ARBA" id="ARBA00022840"/>
    </source>
</evidence>
<evidence type="ECO:0000313" key="5">
    <source>
        <dbReference type="Proteomes" id="UP000009229"/>
    </source>
</evidence>
<sequence length="603" mass="67160">MYCVVAAEPGALEVIATNLQKKFPDWRFETAASPGELFALAGTRPDVVVVSRFLPGDPVEVLRRLPVEFPASHIVLLVGVLNEQAKAYVRQAAKYGLTNVVTGKLPGDRPYTIFAALTRARQELLEIQEGLEWEEEAPEASCGGRESIAAACSAQATREIHREVQLNQTDEGNRDALTGCYTRRYLENADLKCPFSVVLINLENLKPVNDILGHEAGDRVLAAFGKMLAENLKDRDLAVRWGGDEFVLILPETSPENAERVVERLREEWRKAVPGTGNLDGNLEVGFSYGISFNNGTEDLQATLRSADRAMYSRRQEAEQAPLLKKYYDSVYTRRSGGKLVLVAANKGGVGKTTVAISLSLLTARAGIPTCLCDFDFGGPNVAVFFDVKNKPGIEKLSGKRHVERFARELLVKVENNLMILPGPMNKTLPYFEPGQLAEIVDFLSQDCLVVGDTPPEFWTKPWMKELFQRADLVLAVVDQSKFSEAETKDYAPKLIMTGVEPSRIRIVCNRFSAKLYSVKRVESFFNAGIKAKKDLPRVVAAIPEDWEDFVKKGYRGEIAGLDDPASPWRKLAEEVARELGLPFTTRNEKQEKKSLFSLFRKR</sequence>
<keyword evidence="1" id="KW-0547">Nucleotide-binding</keyword>
<dbReference type="InterPro" id="IPR050469">
    <property type="entry name" value="Diguanylate_Cyclase"/>
</dbReference>
<dbReference type="SUPFAM" id="SSF52540">
    <property type="entry name" value="P-loop containing nucleoside triphosphate hydrolases"/>
    <property type="match status" value="1"/>
</dbReference>
<dbReference type="SUPFAM" id="SSF55073">
    <property type="entry name" value="Nucleotide cyclase"/>
    <property type="match status" value="1"/>
</dbReference>
<dbReference type="GO" id="GO:0052621">
    <property type="term" value="F:diguanylate cyclase activity"/>
    <property type="evidence" value="ECO:0007669"/>
    <property type="project" value="TreeGrafter"/>
</dbReference>
<dbReference type="Pfam" id="PF00990">
    <property type="entry name" value="GGDEF"/>
    <property type="match status" value="1"/>
</dbReference>
<dbReference type="InterPro" id="IPR043128">
    <property type="entry name" value="Rev_trsase/Diguanyl_cyclase"/>
</dbReference>
<dbReference type="InterPro" id="IPR029787">
    <property type="entry name" value="Nucleotide_cyclase"/>
</dbReference>
<dbReference type="RefSeq" id="WP_013823492.1">
    <property type="nucleotide sequence ID" value="NC_015573.1"/>
</dbReference>
<organism evidence="4 5">
    <name type="scientific">Desulfofundulus kuznetsovii (strain DSM 6115 / VKM B-1805 / 17)</name>
    <name type="common">Desulfotomaculum kuznetsovii</name>
    <dbReference type="NCBI Taxonomy" id="760568"/>
    <lineage>
        <taxon>Bacteria</taxon>
        <taxon>Bacillati</taxon>
        <taxon>Bacillota</taxon>
        <taxon>Clostridia</taxon>
        <taxon>Eubacteriales</taxon>
        <taxon>Peptococcaceae</taxon>
        <taxon>Desulfofundulus</taxon>
    </lineage>
</organism>
<proteinExistence type="predicted"/>
<dbReference type="PANTHER" id="PTHR45138:SF9">
    <property type="entry name" value="DIGUANYLATE CYCLASE DGCM-RELATED"/>
    <property type="match status" value="1"/>
</dbReference>
<name>A0AAU8PEN1_DESK7</name>
<dbReference type="CDD" id="cd01949">
    <property type="entry name" value="GGDEF"/>
    <property type="match status" value="1"/>
</dbReference>
<dbReference type="EMBL" id="CP002770">
    <property type="protein sequence ID" value="AEG15981.1"/>
    <property type="molecule type" value="Genomic_DNA"/>
</dbReference>
<dbReference type="InterPro" id="IPR033756">
    <property type="entry name" value="YlxH/NBP35"/>
</dbReference>
<dbReference type="InterPro" id="IPR027417">
    <property type="entry name" value="P-loop_NTPase"/>
</dbReference>